<reference evidence="4 5" key="1">
    <citation type="submission" date="2018-10" db="EMBL/GenBank/DDBJ databases">
        <title>A high-quality apple genome assembly.</title>
        <authorList>
            <person name="Hu J."/>
        </authorList>
    </citation>
    <scope>NUCLEOTIDE SEQUENCE [LARGE SCALE GENOMIC DNA]</scope>
    <source>
        <strain evidence="5">cv. HFTH1</strain>
        <tissue evidence="4">Young leaf</tissue>
    </source>
</reference>
<evidence type="ECO:0000256" key="2">
    <source>
        <dbReference type="ARBA" id="ARBA00023027"/>
    </source>
</evidence>
<evidence type="ECO:0000256" key="1">
    <source>
        <dbReference type="ARBA" id="ARBA00023002"/>
    </source>
</evidence>
<dbReference type="InterPro" id="IPR036291">
    <property type="entry name" value="NAD(P)-bd_dom_sf"/>
</dbReference>
<sequence length="77" mass="8145">MTDLGGSLGRDAATGRGVLFATEALLNEYGKSISGQRCVIQRLEEGAKMNALVATNRNFKLAAQLLGLDSVDKANYA</sequence>
<dbReference type="InterPro" id="IPR006096">
    <property type="entry name" value="Glu/Leu/Phe/Val/Trp_DH_C"/>
</dbReference>
<keyword evidence="1" id="KW-0560">Oxidoreductase</keyword>
<dbReference type="Proteomes" id="UP000290289">
    <property type="component" value="Chromosome 4"/>
</dbReference>
<protein>
    <recommendedName>
        <fullName evidence="3">Glutamate/phenylalanine/leucine/valine/L-tryptophan dehydrogenase C-terminal domain-containing protein</fullName>
    </recommendedName>
</protein>
<proteinExistence type="predicted"/>
<dbReference type="PANTHER" id="PTHR11606">
    <property type="entry name" value="GLUTAMATE DEHYDROGENASE"/>
    <property type="match status" value="1"/>
</dbReference>
<organism evidence="4 5">
    <name type="scientific">Malus domestica</name>
    <name type="common">Apple</name>
    <name type="synonym">Pyrus malus</name>
    <dbReference type="NCBI Taxonomy" id="3750"/>
    <lineage>
        <taxon>Eukaryota</taxon>
        <taxon>Viridiplantae</taxon>
        <taxon>Streptophyta</taxon>
        <taxon>Embryophyta</taxon>
        <taxon>Tracheophyta</taxon>
        <taxon>Spermatophyta</taxon>
        <taxon>Magnoliopsida</taxon>
        <taxon>eudicotyledons</taxon>
        <taxon>Gunneridae</taxon>
        <taxon>Pentapetalae</taxon>
        <taxon>rosids</taxon>
        <taxon>fabids</taxon>
        <taxon>Rosales</taxon>
        <taxon>Rosaceae</taxon>
        <taxon>Amygdaloideae</taxon>
        <taxon>Maleae</taxon>
        <taxon>Malus</taxon>
    </lineage>
</organism>
<comment type="caution">
    <text evidence="4">The sequence shown here is derived from an EMBL/GenBank/DDBJ whole genome shotgun (WGS) entry which is preliminary data.</text>
</comment>
<dbReference type="GO" id="GO:0005739">
    <property type="term" value="C:mitochondrion"/>
    <property type="evidence" value="ECO:0007669"/>
    <property type="project" value="TreeGrafter"/>
</dbReference>
<keyword evidence="5" id="KW-1185">Reference proteome</keyword>
<dbReference type="Pfam" id="PF00208">
    <property type="entry name" value="ELFV_dehydrog"/>
    <property type="match status" value="1"/>
</dbReference>
<dbReference type="STRING" id="3750.A0A498JZN4"/>
<evidence type="ECO:0000313" key="5">
    <source>
        <dbReference type="Proteomes" id="UP000290289"/>
    </source>
</evidence>
<keyword evidence="2" id="KW-0520">NAD</keyword>
<evidence type="ECO:0000259" key="3">
    <source>
        <dbReference type="Pfam" id="PF00208"/>
    </source>
</evidence>
<dbReference type="EMBL" id="RDQH01000330">
    <property type="protein sequence ID" value="RXI01369.1"/>
    <property type="molecule type" value="Genomic_DNA"/>
</dbReference>
<dbReference type="GO" id="GO:0004352">
    <property type="term" value="F:glutamate dehydrogenase (NAD+) activity"/>
    <property type="evidence" value="ECO:0007669"/>
    <property type="project" value="TreeGrafter"/>
</dbReference>
<dbReference type="PANTHER" id="PTHR11606:SF29">
    <property type="entry name" value="GLUTAMATE DEHYDROGENASE 3-RELATED"/>
    <property type="match status" value="1"/>
</dbReference>
<evidence type="ECO:0000313" key="4">
    <source>
        <dbReference type="EMBL" id="RXI01369.1"/>
    </source>
</evidence>
<name>A0A498JZN4_MALDO</name>
<dbReference type="GO" id="GO:0006538">
    <property type="term" value="P:L-glutamate catabolic process"/>
    <property type="evidence" value="ECO:0007669"/>
    <property type="project" value="TreeGrafter"/>
</dbReference>
<dbReference type="AlphaFoldDB" id="A0A498JZN4"/>
<gene>
    <name evidence="4" type="ORF">DVH24_001603</name>
</gene>
<accession>A0A498JZN4</accession>
<dbReference type="SUPFAM" id="SSF51735">
    <property type="entry name" value="NAD(P)-binding Rossmann-fold domains"/>
    <property type="match status" value="1"/>
</dbReference>
<dbReference type="Gene3D" id="3.40.50.720">
    <property type="entry name" value="NAD(P)-binding Rossmann-like Domain"/>
    <property type="match status" value="1"/>
</dbReference>
<feature type="domain" description="Glutamate/phenylalanine/leucine/valine/L-tryptophan dehydrogenase C-terminal" evidence="3">
    <location>
        <begin position="5"/>
        <end position="59"/>
    </location>
</feature>